<sequence>MTSSPSPRIALVTGASRGIGRALALELARDGVHVVALARTQGALEELDDEIRGLGGEATLVPCDLADFDALDRLGAALFTRWGKLDIFVGNGGVLGPLSPLAHVDPKDWDRVVAVNVTANWRLIRSLDPLLRASGAGRVVFITSGAAHRATMKPFWGPYAISKAALEAMARTYAAETASDGVTAMLANPGPLRTRMRAQAMPGEDPMTLRTPEEFAKKCLALLTPQWRESARLYDFPTDRLMDFRAPA</sequence>
<dbReference type="PANTHER" id="PTHR44196:SF1">
    <property type="entry name" value="DEHYDROGENASE_REDUCTASE SDR FAMILY MEMBER 7B"/>
    <property type="match status" value="1"/>
</dbReference>
<evidence type="ECO:0000259" key="4">
    <source>
        <dbReference type="SMART" id="SM00822"/>
    </source>
</evidence>
<evidence type="ECO:0000256" key="3">
    <source>
        <dbReference type="RuleBase" id="RU000363"/>
    </source>
</evidence>
<dbReference type="InterPro" id="IPR002347">
    <property type="entry name" value="SDR_fam"/>
</dbReference>
<protein>
    <submittedName>
        <fullName evidence="5">SDR family NAD(P)-dependent oxidoreductase</fullName>
    </submittedName>
</protein>
<gene>
    <name evidence="5" type="ORF">V3H18_02795</name>
</gene>
<dbReference type="Pfam" id="PF00106">
    <property type="entry name" value="adh_short"/>
    <property type="match status" value="1"/>
</dbReference>
<dbReference type="PRINTS" id="PR00080">
    <property type="entry name" value="SDRFAMILY"/>
</dbReference>
<comment type="caution">
    <text evidence="5">The sequence shown here is derived from an EMBL/GenBank/DDBJ whole genome shotgun (WGS) entry which is preliminary data.</text>
</comment>
<dbReference type="InterPro" id="IPR057326">
    <property type="entry name" value="KR_dom"/>
</dbReference>
<name>A0ABU7XG39_9HYPH</name>
<dbReference type="PROSITE" id="PS00061">
    <property type="entry name" value="ADH_SHORT"/>
    <property type="match status" value="1"/>
</dbReference>
<dbReference type="InterPro" id="IPR020904">
    <property type="entry name" value="Sc_DH/Rdtase_CS"/>
</dbReference>
<dbReference type="EMBL" id="JAZHYN010000005">
    <property type="protein sequence ID" value="MEF3365456.1"/>
    <property type="molecule type" value="Genomic_DNA"/>
</dbReference>
<dbReference type="RefSeq" id="WP_332080364.1">
    <property type="nucleotide sequence ID" value="NZ_JAZHYN010000005.1"/>
</dbReference>
<keyword evidence="6" id="KW-1185">Reference proteome</keyword>
<keyword evidence="2" id="KW-0560">Oxidoreductase</keyword>
<dbReference type="Gene3D" id="3.40.50.720">
    <property type="entry name" value="NAD(P)-binding Rossmann-like Domain"/>
    <property type="match status" value="1"/>
</dbReference>
<dbReference type="PANTHER" id="PTHR44196">
    <property type="entry name" value="DEHYDROGENASE/REDUCTASE SDR FAMILY MEMBER 7B"/>
    <property type="match status" value="1"/>
</dbReference>
<evidence type="ECO:0000313" key="5">
    <source>
        <dbReference type="EMBL" id="MEF3365456.1"/>
    </source>
</evidence>
<comment type="similarity">
    <text evidence="1 3">Belongs to the short-chain dehydrogenases/reductases (SDR) family.</text>
</comment>
<evidence type="ECO:0000256" key="1">
    <source>
        <dbReference type="ARBA" id="ARBA00006484"/>
    </source>
</evidence>
<evidence type="ECO:0000313" key="6">
    <source>
        <dbReference type="Proteomes" id="UP001350748"/>
    </source>
</evidence>
<feature type="domain" description="Ketoreductase" evidence="4">
    <location>
        <begin position="8"/>
        <end position="195"/>
    </location>
</feature>
<proteinExistence type="inferred from homology"/>
<organism evidence="5 6">
    <name type="scientific">Methylocystis borbori</name>
    <dbReference type="NCBI Taxonomy" id="3118750"/>
    <lineage>
        <taxon>Bacteria</taxon>
        <taxon>Pseudomonadati</taxon>
        <taxon>Pseudomonadota</taxon>
        <taxon>Alphaproteobacteria</taxon>
        <taxon>Hyphomicrobiales</taxon>
        <taxon>Methylocystaceae</taxon>
        <taxon>Methylocystis</taxon>
    </lineage>
</organism>
<dbReference type="SMART" id="SM00822">
    <property type="entry name" value="PKS_KR"/>
    <property type="match status" value="1"/>
</dbReference>
<dbReference type="InterPro" id="IPR036291">
    <property type="entry name" value="NAD(P)-bd_dom_sf"/>
</dbReference>
<dbReference type="Proteomes" id="UP001350748">
    <property type="component" value="Unassembled WGS sequence"/>
</dbReference>
<accession>A0ABU7XG39</accession>
<dbReference type="CDD" id="cd05233">
    <property type="entry name" value="SDR_c"/>
    <property type="match status" value="1"/>
</dbReference>
<dbReference type="PRINTS" id="PR00081">
    <property type="entry name" value="GDHRDH"/>
</dbReference>
<evidence type="ECO:0000256" key="2">
    <source>
        <dbReference type="ARBA" id="ARBA00023002"/>
    </source>
</evidence>
<dbReference type="SUPFAM" id="SSF51735">
    <property type="entry name" value="NAD(P)-binding Rossmann-fold domains"/>
    <property type="match status" value="1"/>
</dbReference>
<reference evidence="5 6" key="1">
    <citation type="submission" date="2024-02" db="EMBL/GenBank/DDBJ databases">
        <authorList>
            <person name="Grouzdev D."/>
        </authorList>
    </citation>
    <scope>NUCLEOTIDE SEQUENCE [LARGE SCALE GENOMIC DNA]</scope>
    <source>
        <strain evidence="5 6">9N</strain>
    </source>
</reference>